<dbReference type="AlphaFoldDB" id="A0A4D4KKB9"/>
<dbReference type="Proteomes" id="UP000301309">
    <property type="component" value="Unassembled WGS sequence"/>
</dbReference>
<reference evidence="2 3" key="1">
    <citation type="journal article" date="2020" name="Int. J. Syst. Evol. Microbiol.">
        <title>Reclassification of Streptomyces castelarensis and Streptomyces sporoclivatus as later heterotypic synonyms of Streptomyces antimycoticus.</title>
        <authorList>
            <person name="Komaki H."/>
            <person name="Tamura T."/>
        </authorList>
    </citation>
    <scope>NUCLEOTIDE SEQUENCE [LARGE SCALE GENOMIC DNA]</scope>
    <source>
        <strain evidence="2 3">NBRC 13459</strain>
    </source>
</reference>
<feature type="region of interest" description="Disordered" evidence="1">
    <location>
        <begin position="50"/>
        <end position="72"/>
    </location>
</feature>
<protein>
    <submittedName>
        <fullName evidence="2">Uncharacterized protein</fullName>
    </submittedName>
</protein>
<sequence>MVGGGVAAADGVAVDDVVVQQDGAVPDLQRGRDGGQVLGSDVDVGEVQGVGGVEERHAQQSFAGTDQVGGGRVVDSRVADPGGGLAQVGVGVAGQ</sequence>
<evidence type="ECO:0000313" key="3">
    <source>
        <dbReference type="Proteomes" id="UP000301309"/>
    </source>
</evidence>
<evidence type="ECO:0000256" key="1">
    <source>
        <dbReference type="SAM" id="MobiDB-lite"/>
    </source>
</evidence>
<accession>A0A4D4KKB9</accession>
<proteinExistence type="predicted"/>
<keyword evidence="3" id="KW-1185">Reference proteome</keyword>
<gene>
    <name evidence="2" type="ORF">SVIO_000280</name>
</gene>
<name>A0A4D4KKB9_STRVO</name>
<dbReference type="EMBL" id="BJHW01000001">
    <property type="protein sequence ID" value="GDY49405.1"/>
    <property type="molecule type" value="Genomic_DNA"/>
</dbReference>
<evidence type="ECO:0000313" key="2">
    <source>
        <dbReference type="EMBL" id="GDY49405.1"/>
    </source>
</evidence>
<comment type="caution">
    <text evidence="2">The sequence shown here is derived from an EMBL/GenBank/DDBJ whole genome shotgun (WGS) entry which is preliminary data.</text>
</comment>
<organism evidence="2 3">
    <name type="scientific">Streptomyces violaceusniger</name>
    <dbReference type="NCBI Taxonomy" id="68280"/>
    <lineage>
        <taxon>Bacteria</taxon>
        <taxon>Bacillati</taxon>
        <taxon>Actinomycetota</taxon>
        <taxon>Actinomycetes</taxon>
        <taxon>Kitasatosporales</taxon>
        <taxon>Streptomycetaceae</taxon>
        <taxon>Streptomyces</taxon>
        <taxon>Streptomyces violaceusniger group</taxon>
    </lineage>
</organism>